<evidence type="ECO:0000313" key="1">
    <source>
        <dbReference type="EMBL" id="KAJ8962329.1"/>
    </source>
</evidence>
<sequence>MTSEVAISCEVHPFAFAAASNYLRYMDHDDCPSYIGGLSSYCTDLSACIGLEFCTGVPGEIEHLLNPLSTHDTYKFPDDASPPRLGPLVVVVRPPVAAVRPPVADFPFAFLPLHGPPAVVVLPLHGPLVVVVRRPVVLVAKILISHSHPSSSFPRRILLTSYLPCTIFLIKFFNNRCHQNVTYFSLNDSLLQFQHVY</sequence>
<dbReference type="AlphaFoldDB" id="A0AAV8ZD50"/>
<organism evidence="1 2">
    <name type="scientific">Aromia moschata</name>
    <dbReference type="NCBI Taxonomy" id="1265417"/>
    <lineage>
        <taxon>Eukaryota</taxon>
        <taxon>Metazoa</taxon>
        <taxon>Ecdysozoa</taxon>
        <taxon>Arthropoda</taxon>
        <taxon>Hexapoda</taxon>
        <taxon>Insecta</taxon>
        <taxon>Pterygota</taxon>
        <taxon>Neoptera</taxon>
        <taxon>Endopterygota</taxon>
        <taxon>Coleoptera</taxon>
        <taxon>Polyphaga</taxon>
        <taxon>Cucujiformia</taxon>
        <taxon>Chrysomeloidea</taxon>
        <taxon>Cerambycidae</taxon>
        <taxon>Cerambycinae</taxon>
        <taxon>Callichromatini</taxon>
        <taxon>Aromia</taxon>
    </lineage>
</organism>
<reference evidence="1" key="1">
    <citation type="journal article" date="2023" name="Insect Mol. Biol.">
        <title>Genome sequencing provides insights into the evolution of gene families encoding plant cell wall-degrading enzymes in longhorned beetles.</title>
        <authorList>
            <person name="Shin N.R."/>
            <person name="Okamura Y."/>
            <person name="Kirsch R."/>
            <person name="Pauchet Y."/>
        </authorList>
    </citation>
    <scope>NUCLEOTIDE SEQUENCE</scope>
    <source>
        <strain evidence="1">AMC_N1</strain>
    </source>
</reference>
<name>A0AAV8ZD50_9CUCU</name>
<evidence type="ECO:0000313" key="2">
    <source>
        <dbReference type="Proteomes" id="UP001162162"/>
    </source>
</evidence>
<dbReference type="Proteomes" id="UP001162162">
    <property type="component" value="Unassembled WGS sequence"/>
</dbReference>
<gene>
    <name evidence="1" type="ORF">NQ318_018309</name>
</gene>
<proteinExistence type="predicted"/>
<comment type="caution">
    <text evidence="1">The sequence shown here is derived from an EMBL/GenBank/DDBJ whole genome shotgun (WGS) entry which is preliminary data.</text>
</comment>
<accession>A0AAV8ZD50</accession>
<keyword evidence="2" id="KW-1185">Reference proteome</keyword>
<dbReference type="EMBL" id="JAPWTK010000003">
    <property type="protein sequence ID" value="KAJ8962329.1"/>
    <property type="molecule type" value="Genomic_DNA"/>
</dbReference>
<protein>
    <submittedName>
        <fullName evidence="1">Uncharacterized protein</fullName>
    </submittedName>
</protein>